<reference evidence="6" key="1">
    <citation type="journal article" date="2019" name="BMC Genomics">
        <title>A new reference genome for Sorghum bicolor reveals high levels of sequence similarity between sweet and grain genotypes: implications for the genetics of sugar metabolism.</title>
        <authorList>
            <person name="Cooper E.A."/>
            <person name="Brenton Z.W."/>
            <person name="Flinn B.S."/>
            <person name="Jenkins J."/>
            <person name="Shu S."/>
            <person name="Flowers D."/>
            <person name="Luo F."/>
            <person name="Wang Y."/>
            <person name="Xia P."/>
            <person name="Barry K."/>
            <person name="Daum C."/>
            <person name="Lipzen A."/>
            <person name="Yoshinaga Y."/>
            <person name="Schmutz J."/>
            <person name="Saski C."/>
            <person name="Vermerris W."/>
            <person name="Kresovich S."/>
        </authorList>
    </citation>
    <scope>NUCLEOTIDE SEQUENCE</scope>
</reference>
<reference evidence="6" key="2">
    <citation type="submission" date="2020-10" db="EMBL/GenBank/DDBJ databases">
        <authorList>
            <person name="Cooper E.A."/>
            <person name="Brenton Z.W."/>
            <person name="Flinn B.S."/>
            <person name="Jenkins J."/>
            <person name="Shu S."/>
            <person name="Flowers D."/>
            <person name="Luo F."/>
            <person name="Wang Y."/>
            <person name="Xia P."/>
            <person name="Barry K."/>
            <person name="Daum C."/>
            <person name="Lipzen A."/>
            <person name="Yoshinaga Y."/>
            <person name="Schmutz J."/>
            <person name="Saski C."/>
            <person name="Vermerris W."/>
            <person name="Kresovich S."/>
        </authorList>
    </citation>
    <scope>NUCLEOTIDE SEQUENCE</scope>
</reference>
<dbReference type="AlphaFoldDB" id="A0A921R9W7"/>
<evidence type="ECO:0000313" key="6">
    <source>
        <dbReference type="EMBL" id="KAG0536624.1"/>
    </source>
</evidence>
<dbReference type="SUPFAM" id="SSF48264">
    <property type="entry name" value="Cytochrome P450"/>
    <property type="match status" value="1"/>
</dbReference>
<evidence type="ECO:0000256" key="5">
    <source>
        <dbReference type="ARBA" id="ARBA00023004"/>
    </source>
</evidence>
<keyword evidence="5" id="KW-0408">Iron</keyword>
<sequence>MARSNHNRARAGLKHLASSARAVCCTAAVQCCPLAALRHQEQEGFPVKHGRPPATAAITLGLPLLGHLPLLGSLPHRGLQAMAASHGPVMHAVVPGPRANRGGLSSAAAAQEVMETRDLAFASRPALRMAERLLHGRDVAFVPYGEHWRHGRSAGMYGPGDGGGEKLARLFADFERGAARDRHRGGVRALAGVGRHAHGAGHAKAVRTSAEMDAFLERVIADHRQRRRDGGQREGDHDHRDFVDMLLDLNDDAEYIGRWSQV</sequence>
<dbReference type="GO" id="GO:0016705">
    <property type="term" value="F:oxidoreductase activity, acting on paired donors, with incorporation or reduction of molecular oxygen"/>
    <property type="evidence" value="ECO:0007669"/>
    <property type="project" value="InterPro"/>
</dbReference>
<dbReference type="PANTHER" id="PTHR47955">
    <property type="entry name" value="CYTOCHROME P450 FAMILY 71 PROTEIN"/>
    <property type="match status" value="1"/>
</dbReference>
<dbReference type="GO" id="GO:0005506">
    <property type="term" value="F:iron ion binding"/>
    <property type="evidence" value="ECO:0007669"/>
    <property type="project" value="InterPro"/>
</dbReference>
<dbReference type="EMBL" id="CM027682">
    <property type="protein sequence ID" value="KAG0536624.1"/>
    <property type="molecule type" value="Genomic_DNA"/>
</dbReference>
<evidence type="ECO:0000256" key="4">
    <source>
        <dbReference type="ARBA" id="ARBA00023002"/>
    </source>
</evidence>
<evidence type="ECO:0000256" key="2">
    <source>
        <dbReference type="ARBA" id="ARBA00022617"/>
    </source>
</evidence>
<dbReference type="GO" id="GO:0020037">
    <property type="term" value="F:heme binding"/>
    <property type="evidence" value="ECO:0007669"/>
    <property type="project" value="InterPro"/>
</dbReference>
<accession>A0A921R9W7</accession>
<dbReference type="Gene3D" id="1.10.630.10">
    <property type="entry name" value="Cytochrome P450"/>
    <property type="match status" value="1"/>
</dbReference>
<proteinExistence type="inferred from homology"/>
<keyword evidence="2" id="KW-0349">Heme</keyword>
<name>A0A921R9W7_SORBI</name>
<dbReference type="GO" id="GO:0004497">
    <property type="term" value="F:monooxygenase activity"/>
    <property type="evidence" value="ECO:0007669"/>
    <property type="project" value="InterPro"/>
</dbReference>
<organism evidence="6 7">
    <name type="scientific">Sorghum bicolor</name>
    <name type="common">Sorghum</name>
    <name type="synonym">Sorghum vulgare</name>
    <dbReference type="NCBI Taxonomy" id="4558"/>
    <lineage>
        <taxon>Eukaryota</taxon>
        <taxon>Viridiplantae</taxon>
        <taxon>Streptophyta</taxon>
        <taxon>Embryophyta</taxon>
        <taxon>Tracheophyta</taxon>
        <taxon>Spermatophyta</taxon>
        <taxon>Magnoliopsida</taxon>
        <taxon>Liliopsida</taxon>
        <taxon>Poales</taxon>
        <taxon>Poaceae</taxon>
        <taxon>PACMAD clade</taxon>
        <taxon>Panicoideae</taxon>
        <taxon>Andropogonodae</taxon>
        <taxon>Andropogoneae</taxon>
        <taxon>Sorghinae</taxon>
        <taxon>Sorghum</taxon>
    </lineage>
</organism>
<dbReference type="Proteomes" id="UP000807115">
    <property type="component" value="Chromosome 3"/>
</dbReference>
<comment type="caution">
    <text evidence="6">The sequence shown here is derived from an EMBL/GenBank/DDBJ whole genome shotgun (WGS) entry which is preliminary data.</text>
</comment>
<evidence type="ECO:0000256" key="1">
    <source>
        <dbReference type="ARBA" id="ARBA00010617"/>
    </source>
</evidence>
<gene>
    <name evidence="6" type="ORF">BDA96_03G079600</name>
</gene>
<keyword evidence="3" id="KW-0479">Metal-binding</keyword>
<comment type="similarity">
    <text evidence="1">Belongs to the cytochrome P450 family.</text>
</comment>
<dbReference type="InterPro" id="IPR036396">
    <property type="entry name" value="Cyt_P450_sf"/>
</dbReference>
<dbReference type="PANTHER" id="PTHR47955:SF8">
    <property type="entry name" value="CYTOCHROME P450 71D11-LIKE"/>
    <property type="match status" value="1"/>
</dbReference>
<evidence type="ECO:0000313" key="7">
    <source>
        <dbReference type="Proteomes" id="UP000807115"/>
    </source>
</evidence>
<keyword evidence="4" id="KW-0560">Oxidoreductase</keyword>
<evidence type="ECO:0000256" key="3">
    <source>
        <dbReference type="ARBA" id="ARBA00022723"/>
    </source>
</evidence>
<protein>
    <submittedName>
        <fullName evidence="6">Uncharacterized protein</fullName>
    </submittedName>
</protein>